<dbReference type="PROSITE" id="PS50043">
    <property type="entry name" value="HTH_LUXR_2"/>
    <property type="match status" value="1"/>
</dbReference>
<organism evidence="5 6">
    <name type="scientific">Lentzea miocenica</name>
    <dbReference type="NCBI Taxonomy" id="3095431"/>
    <lineage>
        <taxon>Bacteria</taxon>
        <taxon>Bacillati</taxon>
        <taxon>Actinomycetota</taxon>
        <taxon>Actinomycetes</taxon>
        <taxon>Pseudonocardiales</taxon>
        <taxon>Pseudonocardiaceae</taxon>
        <taxon>Lentzea</taxon>
    </lineage>
</organism>
<dbReference type="InterPro" id="IPR036388">
    <property type="entry name" value="WH-like_DNA-bd_sf"/>
</dbReference>
<dbReference type="SUPFAM" id="SSF46894">
    <property type="entry name" value="C-terminal effector domain of the bipartite response regulators"/>
    <property type="match status" value="1"/>
</dbReference>
<evidence type="ECO:0000256" key="1">
    <source>
        <dbReference type="ARBA" id="ARBA00023015"/>
    </source>
</evidence>
<evidence type="ECO:0000259" key="4">
    <source>
        <dbReference type="PROSITE" id="PS50043"/>
    </source>
</evidence>
<dbReference type="EMBL" id="JAXAVW010000002">
    <property type="protein sequence ID" value="MDX8029155.1"/>
    <property type="molecule type" value="Genomic_DNA"/>
</dbReference>
<dbReference type="CDD" id="cd06170">
    <property type="entry name" value="LuxR_C_like"/>
    <property type="match status" value="1"/>
</dbReference>
<comment type="caution">
    <text evidence="5">The sequence shown here is derived from an EMBL/GenBank/DDBJ whole genome shotgun (WGS) entry which is preliminary data.</text>
</comment>
<dbReference type="Pfam" id="PF00196">
    <property type="entry name" value="GerE"/>
    <property type="match status" value="1"/>
</dbReference>
<dbReference type="InterPro" id="IPR000792">
    <property type="entry name" value="Tscrpt_reg_LuxR_C"/>
</dbReference>
<sequence>MQRVRVAIHAKDSVTRWGLAGYLRLRPELQVVAEHALSQAEVVLVAADGAGLAAELHLIARRTTACAVLVTDDVRAQELPRALEHRVVAVLPRADLTCESLVATVLAAHEGRASMPLRLGMSGMAEREIDMLRLFADGWTTAEVAKKLSYSERTVKSMVQNVLVRFQLRNRTHAVAFAIRSGTI</sequence>
<dbReference type="Gene3D" id="1.10.10.10">
    <property type="entry name" value="Winged helix-like DNA-binding domain superfamily/Winged helix DNA-binding domain"/>
    <property type="match status" value="1"/>
</dbReference>
<dbReference type="PROSITE" id="PS00622">
    <property type="entry name" value="HTH_LUXR_1"/>
    <property type="match status" value="1"/>
</dbReference>
<name>A0ABU4STI6_9PSEU</name>
<evidence type="ECO:0000256" key="3">
    <source>
        <dbReference type="ARBA" id="ARBA00023163"/>
    </source>
</evidence>
<dbReference type="PRINTS" id="PR00038">
    <property type="entry name" value="HTHLUXR"/>
</dbReference>
<dbReference type="SMART" id="SM00421">
    <property type="entry name" value="HTH_LUXR"/>
    <property type="match status" value="1"/>
</dbReference>
<keyword evidence="1" id="KW-0805">Transcription regulation</keyword>
<evidence type="ECO:0000313" key="6">
    <source>
        <dbReference type="Proteomes" id="UP001285521"/>
    </source>
</evidence>
<dbReference type="InterPro" id="IPR016032">
    <property type="entry name" value="Sig_transdc_resp-reg_C-effctor"/>
</dbReference>
<dbReference type="RefSeq" id="WP_319964159.1">
    <property type="nucleotide sequence ID" value="NZ_JAXAVW010000002.1"/>
</dbReference>
<reference evidence="5 6" key="1">
    <citation type="submission" date="2023-11" db="EMBL/GenBank/DDBJ databases">
        <title>Lentzea sokolovensis, sp. nov., Lentzea kristufkii, sp. nov., and Lentzea miocenensis, sp. nov., rare actinobacteria from Sokolov Coal Basin, Miocene lacustrine sediment, Czech Republic.</title>
        <authorList>
            <person name="Lara A."/>
            <person name="Kotroba L."/>
            <person name="Nouioui I."/>
            <person name="Neumann-Schaal M."/>
            <person name="Mast Y."/>
            <person name="Chronakova A."/>
        </authorList>
    </citation>
    <scope>NUCLEOTIDE SEQUENCE [LARGE SCALE GENOMIC DNA]</scope>
    <source>
        <strain evidence="5 6">BCCO 10_0856</strain>
    </source>
</reference>
<dbReference type="Proteomes" id="UP001285521">
    <property type="component" value="Unassembled WGS sequence"/>
</dbReference>
<keyword evidence="6" id="KW-1185">Reference proteome</keyword>
<evidence type="ECO:0000256" key="2">
    <source>
        <dbReference type="ARBA" id="ARBA00023125"/>
    </source>
</evidence>
<proteinExistence type="predicted"/>
<gene>
    <name evidence="5" type="ORF">SK803_02985</name>
</gene>
<dbReference type="PANTHER" id="PTHR44688:SF16">
    <property type="entry name" value="DNA-BINDING TRANSCRIPTIONAL ACTIVATOR DEVR_DOSR"/>
    <property type="match status" value="1"/>
</dbReference>
<protein>
    <submittedName>
        <fullName evidence="5">LuxR C-terminal-related transcriptional regulator</fullName>
    </submittedName>
</protein>
<keyword evidence="3" id="KW-0804">Transcription</keyword>
<accession>A0ABU4STI6</accession>
<feature type="domain" description="HTH luxR-type" evidence="4">
    <location>
        <begin position="126"/>
        <end position="182"/>
    </location>
</feature>
<dbReference type="PANTHER" id="PTHR44688">
    <property type="entry name" value="DNA-BINDING TRANSCRIPTIONAL ACTIVATOR DEVR_DOSR"/>
    <property type="match status" value="1"/>
</dbReference>
<keyword evidence="2" id="KW-0238">DNA-binding</keyword>
<evidence type="ECO:0000313" key="5">
    <source>
        <dbReference type="EMBL" id="MDX8029155.1"/>
    </source>
</evidence>